<evidence type="ECO:0000256" key="1">
    <source>
        <dbReference type="ARBA" id="ARBA00010617"/>
    </source>
</evidence>
<dbReference type="Gene3D" id="1.10.630.10">
    <property type="entry name" value="Cytochrome P450"/>
    <property type="match status" value="1"/>
</dbReference>
<dbReference type="GeneID" id="101860780"/>
<evidence type="ECO:0000313" key="5">
    <source>
        <dbReference type="RefSeq" id="XP_005089995.2"/>
    </source>
</evidence>
<dbReference type="Proteomes" id="UP000694888">
    <property type="component" value="Unplaced"/>
</dbReference>
<protein>
    <submittedName>
        <fullName evidence="5">Cytochrome P450 2U1-like</fullName>
    </submittedName>
</protein>
<gene>
    <name evidence="5" type="primary">LOC101860780</name>
</gene>
<dbReference type="PANTHER" id="PTHR24300">
    <property type="entry name" value="CYTOCHROME P450 508A4-RELATED"/>
    <property type="match status" value="1"/>
</dbReference>
<accession>A0ABM0JBQ4</accession>
<keyword evidence="4" id="KW-1185">Reference proteome</keyword>
<evidence type="ECO:0000313" key="4">
    <source>
        <dbReference type="Proteomes" id="UP000694888"/>
    </source>
</evidence>
<organism evidence="4 5">
    <name type="scientific">Aplysia californica</name>
    <name type="common">California sea hare</name>
    <dbReference type="NCBI Taxonomy" id="6500"/>
    <lineage>
        <taxon>Eukaryota</taxon>
        <taxon>Metazoa</taxon>
        <taxon>Spiralia</taxon>
        <taxon>Lophotrochozoa</taxon>
        <taxon>Mollusca</taxon>
        <taxon>Gastropoda</taxon>
        <taxon>Heterobranchia</taxon>
        <taxon>Euthyneura</taxon>
        <taxon>Tectipleura</taxon>
        <taxon>Aplysiida</taxon>
        <taxon>Aplysioidea</taxon>
        <taxon>Aplysiidae</taxon>
        <taxon>Aplysia</taxon>
    </lineage>
</organism>
<name>A0ABM0JBQ4_APLCA</name>
<comment type="similarity">
    <text evidence="1">Belongs to the cytochrome P450 family.</text>
</comment>
<keyword evidence="3" id="KW-0408">Iron</keyword>
<dbReference type="SUPFAM" id="SSF48264">
    <property type="entry name" value="Cytochrome P450"/>
    <property type="match status" value="1"/>
</dbReference>
<sequence length="342" mass="38227">MLESLKGKPSDVRVMTSVSVANVLSQSLIGQRFEPDDPKLQKLFTLMNEVVGKLEGASLVHFFPFLKYAPGDPFGAKALEAKAKEIKDIFSSFVQQHDEDKSKDSNDASIDNVVAAYNYEKKRKLEAGGMTMLDDENLVKTLLDMFMIGFDTVNTTIAWCLLYILHHPDVQEKIFREIEAEVGPHRLPSLHDKNSLPYLSAVIMETQRLGSVLPLNIPRKCNTETEVLGYKIPKGATVIPNLDSVLSDPEVWGDDANLFRPERFIDASGKLVQKEELIPYSMGRRGCPGEAFANMQLFIFLAVLFQRFRFLPADAKNLPTLKGFLGTSNAPSPYDVRVISRA</sequence>
<reference evidence="5" key="1">
    <citation type="submission" date="2025-08" db="UniProtKB">
        <authorList>
            <consortium name="RefSeq"/>
        </authorList>
    </citation>
    <scope>IDENTIFICATION</scope>
</reference>
<dbReference type="RefSeq" id="XP_005089995.2">
    <property type="nucleotide sequence ID" value="XM_005089938.3"/>
</dbReference>
<dbReference type="InterPro" id="IPR050182">
    <property type="entry name" value="Cytochrome_P450_fam2"/>
</dbReference>
<dbReference type="PRINTS" id="PR00385">
    <property type="entry name" value="P450"/>
</dbReference>
<dbReference type="PRINTS" id="PR00463">
    <property type="entry name" value="EP450I"/>
</dbReference>
<dbReference type="InterPro" id="IPR036396">
    <property type="entry name" value="Cyt_P450_sf"/>
</dbReference>
<proteinExistence type="inferred from homology"/>
<evidence type="ECO:0000256" key="2">
    <source>
        <dbReference type="ARBA" id="ARBA00022723"/>
    </source>
</evidence>
<keyword evidence="2" id="KW-0479">Metal-binding</keyword>
<dbReference type="Pfam" id="PF00067">
    <property type="entry name" value="p450"/>
    <property type="match status" value="1"/>
</dbReference>
<dbReference type="InterPro" id="IPR001128">
    <property type="entry name" value="Cyt_P450"/>
</dbReference>
<dbReference type="PANTHER" id="PTHR24300:SF375">
    <property type="entry name" value="CYTOCHROME P450 FAMILY"/>
    <property type="match status" value="1"/>
</dbReference>
<evidence type="ECO:0000256" key="3">
    <source>
        <dbReference type="ARBA" id="ARBA00023004"/>
    </source>
</evidence>
<dbReference type="InterPro" id="IPR002401">
    <property type="entry name" value="Cyt_P450_E_grp-I"/>
</dbReference>